<name>A0A9D7XDH9_9BACT</name>
<sequence>MKKETKYYGTSHYLVKIVNNTQTIIPVQLESDLLSISVKELDKNWKAFDMRLDPSVTYDYNIIMNLTSIEFSPEREKTRIIDDVMEEETEEILKDRFGKPILDSLGKEQKRNYTETHTSTLEEVTQVKSAIIGGRLDWINLINKNIEYTKPIQVENLFENKFAKLIRGDASKVSKVNQKLLKNRAVGFPSNQNMLLDTGEKLKNIIKDMIFEHER</sequence>
<reference evidence="1 2" key="1">
    <citation type="submission" date="2020-10" db="EMBL/GenBank/DDBJ databases">
        <title>Connecting structure to function with the recovery of over 1000 high-quality activated sludge metagenome-assembled genomes encoding full-length rRNA genes using long-read sequencing.</title>
        <authorList>
            <person name="Singleton C.M."/>
            <person name="Petriglieri F."/>
            <person name="Kristensen J.M."/>
            <person name="Kirkegaard R.H."/>
            <person name="Michaelsen T.Y."/>
            <person name="Andersen M.H."/>
            <person name="Karst S.M."/>
            <person name="Dueholm M.S."/>
            <person name="Nielsen P.H."/>
            <person name="Albertsen M."/>
        </authorList>
    </citation>
    <scope>NUCLEOTIDE SEQUENCE [LARGE SCALE GENOMIC DNA]</scope>
    <source>
        <strain evidence="1">Ribe_18-Q3-R11-54_BAT3C.373</strain>
    </source>
</reference>
<dbReference type="Proteomes" id="UP000808349">
    <property type="component" value="Unassembled WGS sequence"/>
</dbReference>
<comment type="caution">
    <text evidence="1">The sequence shown here is derived from an EMBL/GenBank/DDBJ whole genome shotgun (WGS) entry which is preliminary data.</text>
</comment>
<evidence type="ECO:0000313" key="2">
    <source>
        <dbReference type="Proteomes" id="UP000808349"/>
    </source>
</evidence>
<accession>A0A9D7XDH9</accession>
<gene>
    <name evidence="1" type="ORF">IPO85_04040</name>
</gene>
<dbReference type="EMBL" id="JADKFW010000004">
    <property type="protein sequence ID" value="MBK9716680.1"/>
    <property type="molecule type" value="Genomic_DNA"/>
</dbReference>
<dbReference type="AlphaFoldDB" id="A0A9D7XDH9"/>
<protein>
    <submittedName>
        <fullName evidence="1">Uncharacterized protein</fullName>
    </submittedName>
</protein>
<evidence type="ECO:0000313" key="1">
    <source>
        <dbReference type="EMBL" id="MBK9716680.1"/>
    </source>
</evidence>
<organism evidence="1 2">
    <name type="scientific">Candidatus Defluviibacterium haderslevense</name>
    <dbReference type="NCBI Taxonomy" id="2981993"/>
    <lineage>
        <taxon>Bacteria</taxon>
        <taxon>Pseudomonadati</taxon>
        <taxon>Bacteroidota</taxon>
        <taxon>Saprospiria</taxon>
        <taxon>Saprospirales</taxon>
        <taxon>Saprospiraceae</taxon>
        <taxon>Candidatus Defluviibacterium</taxon>
    </lineage>
</organism>
<proteinExistence type="predicted"/>